<evidence type="ECO:0000313" key="1">
    <source>
        <dbReference type="EMBL" id="KAG0519909.1"/>
    </source>
</evidence>
<organism evidence="1 2">
    <name type="scientific">Sorghum bicolor</name>
    <name type="common">Sorghum</name>
    <name type="synonym">Sorghum vulgare</name>
    <dbReference type="NCBI Taxonomy" id="4558"/>
    <lineage>
        <taxon>Eukaryota</taxon>
        <taxon>Viridiplantae</taxon>
        <taxon>Streptophyta</taxon>
        <taxon>Embryophyta</taxon>
        <taxon>Tracheophyta</taxon>
        <taxon>Spermatophyta</taxon>
        <taxon>Magnoliopsida</taxon>
        <taxon>Liliopsida</taxon>
        <taxon>Poales</taxon>
        <taxon>Poaceae</taxon>
        <taxon>PACMAD clade</taxon>
        <taxon>Panicoideae</taxon>
        <taxon>Andropogonodae</taxon>
        <taxon>Andropogoneae</taxon>
        <taxon>Sorghinae</taxon>
        <taxon>Sorghum</taxon>
    </lineage>
</organism>
<protein>
    <submittedName>
        <fullName evidence="1">Uncharacterized protein</fullName>
    </submittedName>
</protein>
<dbReference type="AlphaFoldDB" id="A0A921U6G0"/>
<reference evidence="1" key="2">
    <citation type="submission" date="2020-10" db="EMBL/GenBank/DDBJ databases">
        <authorList>
            <person name="Cooper E.A."/>
            <person name="Brenton Z.W."/>
            <person name="Flinn B.S."/>
            <person name="Jenkins J."/>
            <person name="Shu S."/>
            <person name="Flowers D."/>
            <person name="Luo F."/>
            <person name="Wang Y."/>
            <person name="Xia P."/>
            <person name="Barry K."/>
            <person name="Daum C."/>
            <person name="Lipzen A."/>
            <person name="Yoshinaga Y."/>
            <person name="Schmutz J."/>
            <person name="Saski C."/>
            <person name="Vermerris W."/>
            <person name="Kresovich S."/>
        </authorList>
    </citation>
    <scope>NUCLEOTIDE SEQUENCE</scope>
</reference>
<evidence type="ECO:0000313" key="2">
    <source>
        <dbReference type="Proteomes" id="UP000807115"/>
    </source>
</evidence>
<dbReference type="Proteomes" id="UP000807115">
    <property type="component" value="Chromosome 8"/>
</dbReference>
<reference evidence="1" key="1">
    <citation type="journal article" date="2019" name="BMC Genomics">
        <title>A new reference genome for Sorghum bicolor reveals high levels of sequence similarity between sweet and grain genotypes: implications for the genetics of sugar metabolism.</title>
        <authorList>
            <person name="Cooper E.A."/>
            <person name="Brenton Z.W."/>
            <person name="Flinn B.S."/>
            <person name="Jenkins J."/>
            <person name="Shu S."/>
            <person name="Flowers D."/>
            <person name="Luo F."/>
            <person name="Wang Y."/>
            <person name="Xia P."/>
            <person name="Barry K."/>
            <person name="Daum C."/>
            <person name="Lipzen A."/>
            <person name="Yoshinaga Y."/>
            <person name="Schmutz J."/>
            <person name="Saski C."/>
            <person name="Vermerris W."/>
            <person name="Kresovich S."/>
        </authorList>
    </citation>
    <scope>NUCLEOTIDE SEQUENCE</scope>
</reference>
<sequence>MCRQVVAFCGGNPDCCFMALLKIRQLLWGICMHYQMLLIRRCSIDRSGCSARIQCFSSGTLLHDLLLLQFTWLSVYLAMNCLL</sequence>
<name>A0A921U6G0_SORBI</name>
<accession>A0A921U6G0</accession>
<proteinExistence type="predicted"/>
<comment type="caution">
    <text evidence="1">The sequence shown here is derived from an EMBL/GenBank/DDBJ whole genome shotgun (WGS) entry which is preliminary data.</text>
</comment>
<dbReference type="EMBL" id="CM027687">
    <property type="protein sequence ID" value="KAG0519909.1"/>
    <property type="molecule type" value="Genomic_DNA"/>
</dbReference>
<gene>
    <name evidence="1" type="ORF">BDA96_08G027200</name>
</gene>